<protein>
    <submittedName>
        <fullName evidence="1">Transposable element Tcb2 transposase</fullName>
    </submittedName>
</protein>
<organism evidence="1 2">
    <name type="scientific">Trichonephila inaurata madagascariensis</name>
    <dbReference type="NCBI Taxonomy" id="2747483"/>
    <lineage>
        <taxon>Eukaryota</taxon>
        <taxon>Metazoa</taxon>
        <taxon>Ecdysozoa</taxon>
        <taxon>Arthropoda</taxon>
        <taxon>Chelicerata</taxon>
        <taxon>Arachnida</taxon>
        <taxon>Araneae</taxon>
        <taxon>Araneomorphae</taxon>
        <taxon>Entelegynae</taxon>
        <taxon>Araneoidea</taxon>
        <taxon>Nephilidae</taxon>
        <taxon>Trichonephila</taxon>
        <taxon>Trichonephila inaurata</taxon>
    </lineage>
</organism>
<reference evidence="1" key="1">
    <citation type="submission" date="2020-08" db="EMBL/GenBank/DDBJ databases">
        <title>Multicomponent nature underlies the extraordinary mechanical properties of spider dragline silk.</title>
        <authorList>
            <person name="Kono N."/>
            <person name="Nakamura H."/>
            <person name="Mori M."/>
            <person name="Yoshida Y."/>
            <person name="Ohtoshi R."/>
            <person name="Malay A.D."/>
            <person name="Moran D.A.P."/>
            <person name="Tomita M."/>
            <person name="Numata K."/>
            <person name="Arakawa K."/>
        </authorList>
    </citation>
    <scope>NUCLEOTIDE SEQUENCE</scope>
</reference>
<gene>
    <name evidence="1" type="primary">X975_01565</name>
    <name evidence="1" type="ORF">TNIN_132971</name>
</gene>
<dbReference type="AlphaFoldDB" id="A0A8X6I3F3"/>
<evidence type="ECO:0000313" key="1">
    <source>
        <dbReference type="EMBL" id="GFS29240.1"/>
    </source>
</evidence>
<dbReference type="EMBL" id="BMAV01023992">
    <property type="protein sequence ID" value="GFS29240.1"/>
    <property type="molecule type" value="Genomic_DNA"/>
</dbReference>
<proteinExistence type="predicted"/>
<comment type="caution">
    <text evidence="1">The sequence shown here is derived from an EMBL/GenBank/DDBJ whole genome shotgun (WGS) entry which is preliminary data.</text>
</comment>
<dbReference type="Proteomes" id="UP000886998">
    <property type="component" value="Unassembled WGS sequence"/>
</dbReference>
<evidence type="ECO:0000313" key="2">
    <source>
        <dbReference type="Proteomes" id="UP000886998"/>
    </source>
</evidence>
<sequence length="122" mass="14090">MTYPGISIDGIDLQIIRSGDLTVHRYKDEILRPIVVPYATAIEDDFMLMNEKCRSHYAHLVNDFLFDLTHQLRASRLSDDIRCPLMGFQDICQGNCNANVRKVNQWLPVIYGASWTVKMWVS</sequence>
<accession>A0A8X6I3F3</accession>
<name>A0A8X6I3F3_9ARAC</name>
<dbReference type="OrthoDB" id="4843387at2759"/>
<keyword evidence="2" id="KW-1185">Reference proteome</keyword>